<feature type="region of interest" description="Disordered" evidence="6">
    <location>
        <begin position="138"/>
        <end position="168"/>
    </location>
</feature>
<organism evidence="10 11">
    <name type="scientific">Hapsidospora chrysogenum (strain ATCC 11550 / CBS 779.69 / DSM 880 / IAM 14645 / JCM 23072 / IMI 49137)</name>
    <name type="common">Acremonium chrysogenum</name>
    <dbReference type="NCBI Taxonomy" id="857340"/>
    <lineage>
        <taxon>Eukaryota</taxon>
        <taxon>Fungi</taxon>
        <taxon>Dikarya</taxon>
        <taxon>Ascomycota</taxon>
        <taxon>Pezizomycotina</taxon>
        <taxon>Sordariomycetes</taxon>
        <taxon>Hypocreomycetidae</taxon>
        <taxon>Hypocreales</taxon>
        <taxon>Bionectriaceae</taxon>
        <taxon>Hapsidospora</taxon>
    </lineage>
</organism>
<keyword evidence="4" id="KW-0143">Chaperone</keyword>
<dbReference type="GO" id="GO:0006457">
    <property type="term" value="P:protein folding"/>
    <property type="evidence" value="ECO:0007669"/>
    <property type="project" value="EnsemblFungi"/>
</dbReference>
<dbReference type="InterPro" id="IPR004918">
    <property type="entry name" value="Cdc37"/>
</dbReference>
<dbReference type="HOGENOM" id="CLU_033261_0_0_1"/>
<feature type="compositionally biased region" description="Basic and acidic residues" evidence="6">
    <location>
        <begin position="156"/>
        <end position="168"/>
    </location>
</feature>
<dbReference type="PANTHER" id="PTHR12800">
    <property type="entry name" value="CDC37-RELATED"/>
    <property type="match status" value="1"/>
</dbReference>
<gene>
    <name evidence="10" type="ORF">ACRE_002740</name>
</gene>
<evidence type="ECO:0000259" key="9">
    <source>
        <dbReference type="SMART" id="SM01071"/>
    </source>
</evidence>
<evidence type="ECO:0000256" key="4">
    <source>
        <dbReference type="ARBA" id="ARBA00023186"/>
    </source>
</evidence>
<keyword evidence="11" id="KW-1185">Reference proteome</keyword>
<comment type="similarity">
    <text evidence="2">Belongs to the CDC37 family.</text>
</comment>
<protein>
    <recommendedName>
        <fullName evidence="5">Hsp90 chaperone protein kinase-targeting subunit</fullName>
    </recommendedName>
</protein>
<dbReference type="InterPro" id="IPR038189">
    <property type="entry name" value="Cdc37_Hsp90-bd_sf"/>
</dbReference>
<dbReference type="InterPro" id="IPR013855">
    <property type="entry name" value="Cdc37_N_dom"/>
</dbReference>
<feature type="region of interest" description="Disordered" evidence="6">
    <location>
        <begin position="482"/>
        <end position="507"/>
    </location>
</feature>
<feature type="region of interest" description="Disordered" evidence="6">
    <location>
        <begin position="180"/>
        <end position="254"/>
    </location>
</feature>
<dbReference type="OrthoDB" id="440202at2759"/>
<dbReference type="InterPro" id="IPR013874">
    <property type="entry name" value="Cdc37_Hsp90-bd"/>
</dbReference>
<feature type="domain" description="Cdc37 C-terminal" evidence="7">
    <location>
        <begin position="398"/>
        <end position="507"/>
    </location>
</feature>
<dbReference type="Proteomes" id="UP000029964">
    <property type="component" value="Unassembled WGS sequence"/>
</dbReference>
<dbReference type="STRING" id="857340.A0A086THV0"/>
<dbReference type="GO" id="GO:0050821">
    <property type="term" value="P:protein stabilization"/>
    <property type="evidence" value="ECO:0007669"/>
    <property type="project" value="TreeGrafter"/>
</dbReference>
<evidence type="ECO:0000256" key="6">
    <source>
        <dbReference type="SAM" id="MobiDB-lite"/>
    </source>
</evidence>
<feature type="domain" description="Cdc37 N-terminal" evidence="9">
    <location>
        <begin position="2"/>
        <end position="197"/>
    </location>
</feature>
<evidence type="ECO:0000259" key="8">
    <source>
        <dbReference type="SMART" id="SM01070"/>
    </source>
</evidence>
<dbReference type="Pfam" id="PF03234">
    <property type="entry name" value="CDC37_N"/>
    <property type="match status" value="1"/>
</dbReference>
<accession>A0A086THV0</accession>
<dbReference type="SUPFAM" id="SSF101391">
    <property type="entry name" value="Hsp90 co-chaperone CDC37"/>
    <property type="match status" value="1"/>
</dbReference>
<dbReference type="GO" id="GO:0051082">
    <property type="term" value="F:unfolded protein binding"/>
    <property type="evidence" value="ECO:0007669"/>
    <property type="project" value="TreeGrafter"/>
</dbReference>
<reference evidence="11" key="1">
    <citation type="journal article" date="2014" name="Genome Announc.">
        <title>Genome sequence and annotation of Acremonium chrysogenum, producer of the beta-lactam antibiotic cephalosporin C.</title>
        <authorList>
            <person name="Terfehr D."/>
            <person name="Dahlmann T.A."/>
            <person name="Specht T."/>
            <person name="Zadra I."/>
            <person name="Kuernsteiner H."/>
            <person name="Kueck U."/>
        </authorList>
    </citation>
    <scope>NUCLEOTIDE SEQUENCE [LARGE SCALE GENOMIC DNA]</scope>
    <source>
        <strain evidence="11">ATCC 11550 / CBS 779.69 / DSM 880 / IAM 14645 / JCM 23072 / IMI 49137</strain>
    </source>
</reference>
<dbReference type="Pfam" id="PF08564">
    <property type="entry name" value="CDC37_C"/>
    <property type="match status" value="1"/>
</dbReference>
<evidence type="ECO:0000256" key="1">
    <source>
        <dbReference type="ARBA" id="ARBA00004496"/>
    </source>
</evidence>
<feature type="domain" description="Cdc37 Hsp90 binding" evidence="8">
    <location>
        <begin position="200"/>
        <end position="380"/>
    </location>
</feature>
<feature type="compositionally biased region" description="Basic and acidic residues" evidence="6">
    <location>
        <begin position="100"/>
        <end position="109"/>
    </location>
</feature>
<feature type="compositionally biased region" description="Basic and acidic residues" evidence="6">
    <location>
        <begin position="202"/>
        <end position="212"/>
    </location>
</feature>
<dbReference type="SMART" id="SM01069">
    <property type="entry name" value="CDC37_C"/>
    <property type="match status" value="1"/>
</dbReference>
<dbReference type="GO" id="GO:0051087">
    <property type="term" value="F:protein-folding chaperone binding"/>
    <property type="evidence" value="ECO:0007669"/>
    <property type="project" value="TreeGrafter"/>
</dbReference>
<dbReference type="EMBL" id="JPKY01000001">
    <property type="protein sequence ID" value="KFH48932.1"/>
    <property type="molecule type" value="Genomic_DNA"/>
</dbReference>
<feature type="region of interest" description="Disordered" evidence="6">
    <location>
        <begin position="97"/>
        <end position="123"/>
    </location>
</feature>
<dbReference type="Gene3D" id="1.20.58.610">
    <property type="entry name" value="Cdc37, Hsp90 binding domain"/>
    <property type="match status" value="1"/>
</dbReference>
<dbReference type="GO" id="GO:0005634">
    <property type="term" value="C:nucleus"/>
    <property type="evidence" value="ECO:0007669"/>
    <property type="project" value="EnsemblFungi"/>
</dbReference>
<dbReference type="GO" id="GO:0031072">
    <property type="term" value="F:heat shock protein binding"/>
    <property type="evidence" value="ECO:0007669"/>
    <property type="project" value="EnsemblFungi"/>
</dbReference>
<sequence>MPVDYSKWDNLELSDDSDIEVHPNVDKRSFIRAKQHQIHQERLQRKHDIERLKYERIVNDGLLKRISSLLAALRARASEAAAAARNPAEVAFQAVMESAGRPEDDRPPPRPEGLQGPEGEENPTYSRMMAALLDQVNKALDEKKPDDRYTAMVDEVQGHEDKVKKLQSDLEKKLAELEAADKKKITSEAYHTGFDSSHVSKSKPEDKGKGKESSSAGPSSTTQVELLNPGAQAGGSAGEAGEAKEAAAEGEDEDEFTASALGKKFAQIKAHDYKASAQFISEHPSILAEREEDGILALGFDAALEGKDDYARQCIHQSVLLKYCRSLGRDGVRLFFQGVTTKGHRAQEMFYKEVQDVYMRIKNRSREIIRERAQEEAEGGGVEQIQLHAMEPGTVINIRIPPAETEDPEEKKAREIYDAFPAEMRKALETESLDEVNKVLGRMKVPEAEDMVAKFGEVSYFGPPPAGILSLEEQIIDATTEEGKKQLEEMERSAGQGQESRHTEDPE</sequence>
<dbReference type="GO" id="GO:0005737">
    <property type="term" value="C:cytoplasm"/>
    <property type="evidence" value="ECO:0007669"/>
    <property type="project" value="UniProtKB-SubCell"/>
</dbReference>
<dbReference type="SMART" id="SM01070">
    <property type="entry name" value="CDC37_M"/>
    <property type="match status" value="1"/>
</dbReference>
<evidence type="ECO:0000256" key="2">
    <source>
        <dbReference type="ARBA" id="ARBA00006222"/>
    </source>
</evidence>
<evidence type="ECO:0000256" key="5">
    <source>
        <dbReference type="ARBA" id="ARBA00031396"/>
    </source>
</evidence>
<dbReference type="AlphaFoldDB" id="A0A086THV0"/>
<keyword evidence="3" id="KW-0963">Cytoplasm</keyword>
<dbReference type="FunFam" id="1.20.58.610:FF:000002">
    <property type="entry name" value="Hsp90 co-chaperone Cdc37, putative"/>
    <property type="match status" value="1"/>
</dbReference>
<dbReference type="SMART" id="SM01071">
    <property type="entry name" value="CDC37_N"/>
    <property type="match status" value="1"/>
</dbReference>
<feature type="compositionally biased region" description="Basic and acidic residues" evidence="6">
    <location>
        <begin position="139"/>
        <end position="149"/>
    </location>
</feature>
<feature type="compositionally biased region" description="Polar residues" evidence="6">
    <location>
        <begin position="213"/>
        <end position="225"/>
    </location>
</feature>
<feature type="compositionally biased region" description="Basic and acidic residues" evidence="6">
    <location>
        <begin position="482"/>
        <end position="492"/>
    </location>
</feature>
<dbReference type="InterPro" id="IPR013873">
    <property type="entry name" value="Cdc37_C"/>
</dbReference>
<proteinExistence type="inferred from homology"/>
<dbReference type="GO" id="GO:0019901">
    <property type="term" value="F:protein kinase binding"/>
    <property type="evidence" value="ECO:0007669"/>
    <property type="project" value="InterPro"/>
</dbReference>
<comment type="caution">
    <text evidence="10">The sequence shown here is derived from an EMBL/GenBank/DDBJ whole genome shotgun (WGS) entry which is preliminary data.</text>
</comment>
<dbReference type="PANTHER" id="PTHR12800:SF4">
    <property type="entry name" value="HSP90 CO-CHAPERONE CDC37"/>
    <property type="match status" value="1"/>
</dbReference>
<evidence type="ECO:0000313" key="10">
    <source>
        <dbReference type="EMBL" id="KFH48932.1"/>
    </source>
</evidence>
<evidence type="ECO:0000256" key="3">
    <source>
        <dbReference type="ARBA" id="ARBA00022490"/>
    </source>
</evidence>
<evidence type="ECO:0000259" key="7">
    <source>
        <dbReference type="SMART" id="SM01069"/>
    </source>
</evidence>
<name>A0A086THV0_HAPC1</name>
<evidence type="ECO:0000313" key="11">
    <source>
        <dbReference type="Proteomes" id="UP000029964"/>
    </source>
</evidence>
<dbReference type="Pfam" id="PF08565">
    <property type="entry name" value="CDC37_M"/>
    <property type="match status" value="1"/>
</dbReference>
<comment type="subcellular location">
    <subcellularLocation>
        <location evidence="1">Cytoplasm</location>
    </subcellularLocation>
</comment>